<dbReference type="InterPro" id="IPR013114">
    <property type="entry name" value="FabA_FabZ"/>
</dbReference>
<protein>
    <recommendedName>
        <fullName evidence="3">Beta-hydroxyacyl-ACP dehydratase</fullName>
    </recommendedName>
</protein>
<name>A0A0F9UMG7_9ZZZZ</name>
<dbReference type="CDD" id="cd01288">
    <property type="entry name" value="FabZ"/>
    <property type="match status" value="1"/>
</dbReference>
<dbReference type="InterPro" id="IPR029069">
    <property type="entry name" value="HotDog_dom_sf"/>
</dbReference>
<dbReference type="PANTHER" id="PTHR30272:SF1">
    <property type="entry name" value="3-HYDROXYACYL-[ACYL-CARRIER-PROTEIN] DEHYDRATASE"/>
    <property type="match status" value="1"/>
</dbReference>
<dbReference type="PANTHER" id="PTHR30272">
    <property type="entry name" value="3-HYDROXYACYL-[ACYL-CARRIER-PROTEIN] DEHYDRATASE"/>
    <property type="match status" value="1"/>
</dbReference>
<reference evidence="2" key="1">
    <citation type="journal article" date="2015" name="Nature">
        <title>Complex archaea that bridge the gap between prokaryotes and eukaryotes.</title>
        <authorList>
            <person name="Spang A."/>
            <person name="Saw J.H."/>
            <person name="Jorgensen S.L."/>
            <person name="Zaremba-Niedzwiedzka K."/>
            <person name="Martijn J."/>
            <person name="Lind A.E."/>
            <person name="van Eijk R."/>
            <person name="Schleper C."/>
            <person name="Guy L."/>
            <person name="Ettema T.J."/>
        </authorList>
    </citation>
    <scope>NUCLEOTIDE SEQUENCE</scope>
</reference>
<dbReference type="Pfam" id="PF07977">
    <property type="entry name" value="FabA"/>
    <property type="match status" value="1"/>
</dbReference>
<evidence type="ECO:0000313" key="2">
    <source>
        <dbReference type="EMBL" id="KKN92859.1"/>
    </source>
</evidence>
<dbReference type="AlphaFoldDB" id="A0A0F9UMG7"/>
<evidence type="ECO:0000256" key="1">
    <source>
        <dbReference type="ARBA" id="ARBA00023239"/>
    </source>
</evidence>
<organism evidence="2">
    <name type="scientific">marine sediment metagenome</name>
    <dbReference type="NCBI Taxonomy" id="412755"/>
    <lineage>
        <taxon>unclassified sequences</taxon>
        <taxon>metagenomes</taxon>
        <taxon>ecological metagenomes</taxon>
    </lineage>
</organism>
<keyword evidence="1" id="KW-0456">Lyase</keyword>
<comment type="caution">
    <text evidence="2">The sequence shown here is derived from an EMBL/GenBank/DDBJ whole genome shotgun (WGS) entry which is preliminary data.</text>
</comment>
<sequence length="160" mass="17753">MRWFWIDRLVELEPGKRAVAIKNVSLAEEHLHDHWEQFPNHPPSLMIEGVAQTGGILVGQVSDFKEKVALAKITKAEFSDVALPGDQLTYEVALDSIAPEAAATSGIVRKNGDVIGQVDLMFSHLDQNMAGTEFPEENFIFTGSFFQRLVEPFLRGESNG</sequence>
<dbReference type="Gene3D" id="3.10.129.10">
    <property type="entry name" value="Hotdog Thioesterase"/>
    <property type="match status" value="1"/>
</dbReference>
<dbReference type="SUPFAM" id="SSF54637">
    <property type="entry name" value="Thioesterase/thiol ester dehydrase-isomerase"/>
    <property type="match status" value="1"/>
</dbReference>
<dbReference type="GO" id="GO:0016829">
    <property type="term" value="F:lyase activity"/>
    <property type="evidence" value="ECO:0007669"/>
    <property type="project" value="UniProtKB-KW"/>
</dbReference>
<dbReference type="EMBL" id="LAZR01000091">
    <property type="protein sequence ID" value="KKN92859.1"/>
    <property type="molecule type" value="Genomic_DNA"/>
</dbReference>
<evidence type="ECO:0008006" key="3">
    <source>
        <dbReference type="Google" id="ProtNLM"/>
    </source>
</evidence>
<gene>
    <name evidence="2" type="ORF">LCGC14_0203870</name>
</gene>
<proteinExistence type="predicted"/>
<accession>A0A0F9UMG7</accession>